<dbReference type="Proteomes" id="UP000634136">
    <property type="component" value="Unassembled WGS sequence"/>
</dbReference>
<evidence type="ECO:0000313" key="1">
    <source>
        <dbReference type="EMBL" id="KAF7821097.1"/>
    </source>
</evidence>
<protein>
    <submittedName>
        <fullName evidence="1">Uncharacterized protein</fullName>
    </submittedName>
</protein>
<reference evidence="1" key="1">
    <citation type="submission" date="2020-09" db="EMBL/GenBank/DDBJ databases">
        <title>Genome-Enabled Discovery of Anthraquinone Biosynthesis in Senna tora.</title>
        <authorList>
            <person name="Kang S.-H."/>
            <person name="Pandey R.P."/>
            <person name="Lee C.-M."/>
            <person name="Sim J.-S."/>
            <person name="Jeong J.-T."/>
            <person name="Choi B.-S."/>
            <person name="Jung M."/>
            <person name="Ginzburg D."/>
            <person name="Zhao K."/>
            <person name="Won S.Y."/>
            <person name="Oh T.-J."/>
            <person name="Yu Y."/>
            <person name="Kim N.-H."/>
            <person name="Lee O.R."/>
            <person name="Lee T.-H."/>
            <person name="Bashyal P."/>
            <person name="Kim T.-S."/>
            <person name="Lee W.-H."/>
            <person name="Kawkins C."/>
            <person name="Kim C.-K."/>
            <person name="Kim J.S."/>
            <person name="Ahn B.O."/>
            <person name="Rhee S.Y."/>
            <person name="Sohng J.K."/>
        </authorList>
    </citation>
    <scope>NUCLEOTIDE SEQUENCE</scope>
    <source>
        <tissue evidence="1">Leaf</tissue>
    </source>
</reference>
<dbReference type="AlphaFoldDB" id="A0A834TFA7"/>
<organism evidence="1 2">
    <name type="scientific">Senna tora</name>
    <dbReference type="NCBI Taxonomy" id="362788"/>
    <lineage>
        <taxon>Eukaryota</taxon>
        <taxon>Viridiplantae</taxon>
        <taxon>Streptophyta</taxon>
        <taxon>Embryophyta</taxon>
        <taxon>Tracheophyta</taxon>
        <taxon>Spermatophyta</taxon>
        <taxon>Magnoliopsida</taxon>
        <taxon>eudicotyledons</taxon>
        <taxon>Gunneridae</taxon>
        <taxon>Pentapetalae</taxon>
        <taxon>rosids</taxon>
        <taxon>fabids</taxon>
        <taxon>Fabales</taxon>
        <taxon>Fabaceae</taxon>
        <taxon>Caesalpinioideae</taxon>
        <taxon>Cassia clade</taxon>
        <taxon>Senna</taxon>
    </lineage>
</organism>
<name>A0A834TFA7_9FABA</name>
<accession>A0A834TFA7</accession>
<sequence>MDVAIPKNYALKRRNKGVKKEREEGFYIGAGQREMGEPLYLP</sequence>
<evidence type="ECO:0000313" key="2">
    <source>
        <dbReference type="Proteomes" id="UP000634136"/>
    </source>
</evidence>
<comment type="caution">
    <text evidence="1">The sequence shown here is derived from an EMBL/GenBank/DDBJ whole genome shotgun (WGS) entry which is preliminary data.</text>
</comment>
<proteinExistence type="predicted"/>
<keyword evidence="2" id="KW-1185">Reference proteome</keyword>
<gene>
    <name evidence="1" type="ORF">G2W53_026552</name>
</gene>
<dbReference type="EMBL" id="JAAIUW010000008">
    <property type="protein sequence ID" value="KAF7821097.1"/>
    <property type="molecule type" value="Genomic_DNA"/>
</dbReference>